<evidence type="ECO:0000313" key="6">
    <source>
        <dbReference type="Proteomes" id="UP000515156"/>
    </source>
</evidence>
<feature type="region of interest" description="Disordered" evidence="4">
    <location>
        <begin position="805"/>
        <end position="869"/>
    </location>
</feature>
<dbReference type="InterPro" id="IPR005113">
    <property type="entry name" value="uDENN_dom"/>
</dbReference>
<comment type="subcellular location">
    <subcellularLocation>
        <location evidence="1">Cytoplasmic vesicle</location>
        <location evidence="1">Clathrin-coated vesicle</location>
    </subcellularLocation>
</comment>
<dbReference type="Gene3D" id="3.30.450.200">
    <property type="match status" value="1"/>
</dbReference>
<dbReference type="KEGG" id="muo:115464313"/>
<keyword evidence="3" id="KW-0968">Cytoplasmic vesicle</keyword>
<dbReference type="InterPro" id="IPR005112">
    <property type="entry name" value="dDENN_dom"/>
</dbReference>
<feature type="region of interest" description="Disordered" evidence="4">
    <location>
        <begin position="578"/>
        <end position="611"/>
    </location>
</feature>
<sequence>MPVQDGDTQHHIQVVEIRAVVQSSGITGLHHLLAMESCVESYSSDLQCLCEVQTVELLDVGRSGQSLIEDIHNVAMKGGSIQIGDFNMLDVDWQNPEKTFDWFFEVACPKSSDDDPTVLRQFPDQFDQESIQTLCRFCYPFDVERVKENTVVQHFTFVLTDLEGNQRFGFCRLAVGFKSCLCILSYLPWFEVFYKVLNNIAEHLAKEGFSDMIELLTSLYQHPVPQLNGAPSLHFLSYFVTPVSGSLPTIQKRNLTEFVVTVDVNNMLQLYASMLYERRILITSSKLSTVRDSDACVHASSTLLYPMYWQHIYIPMLPPHLLDYCCAPMPYLIGVHTSLMERVRSRALEDVVILDVDTNTVESPFQDLESLPGHVVSLLRLRLKKQSVTVGDGIARAFLRAQALLFGSYRDALICIPNEPISFCEESVPYHKSSSIRRFLQNAVHLQLFKQFMEGRLENLNSGVGFSDIFEEEINDCGLASGSSKSYQLWLDSVKKRGDVLIHTVKNKANPAMKNMYKYAKGQAKIGLKEMRNRFRYKDMCTARELQRGSSLRCDQMTSPGFHKQPHDCLQSRLPITKHFGQSRPRRPNRNYQETQNSSASQAQRENEQETSMIASDLDQEFEENLLEQEELDLLGEIFDTLSTQASGERVLYGTRSLDFFNLDEGSYMTRVKSLDAPSNENLSYESERDSESYKGQHWYLEEDSLKYNMPSSEEICGQSAQEVPGLPDNAMDVSPSVIAKHLKRSEMRDQGSTQKEETTVLERDQHHTLVLGNSEAGCEQAIGRAEAAEEPNCGEAKKKGCGLQAREHSTGALTQPAQQHPGDPNDQHTQSERESRGSSVQSAVGQQTERTVKNKFPTSPETKNFPLKKTLGAIPQTEVMPLSPLLQIRHPEPNVLSLPKVAELKKRFEA</sequence>
<gene>
    <name evidence="7" type="primary">DENND1C</name>
</gene>
<evidence type="ECO:0000256" key="4">
    <source>
        <dbReference type="SAM" id="MobiDB-lite"/>
    </source>
</evidence>
<dbReference type="SMART" id="SM00801">
    <property type="entry name" value="dDENN"/>
    <property type="match status" value="1"/>
</dbReference>
<dbReference type="InterPro" id="IPR040032">
    <property type="entry name" value="DENND1A/B/C"/>
</dbReference>
<dbReference type="FunFam" id="3.30.450.200:FF:000003">
    <property type="entry name" value="DENN domain containing 1A"/>
    <property type="match status" value="1"/>
</dbReference>
<dbReference type="GO" id="GO:0006897">
    <property type="term" value="P:endocytosis"/>
    <property type="evidence" value="ECO:0007669"/>
    <property type="project" value="TreeGrafter"/>
</dbReference>
<evidence type="ECO:0000256" key="2">
    <source>
        <dbReference type="ARBA" id="ARBA00022658"/>
    </source>
</evidence>
<accession>A0A6P7X4L6</accession>
<dbReference type="Gene3D" id="3.40.50.11500">
    <property type="match status" value="1"/>
</dbReference>
<dbReference type="Gene3D" id="6.10.140.1000">
    <property type="match status" value="1"/>
</dbReference>
<protein>
    <submittedName>
        <fullName evidence="7">DENN domain-containing protein 1C</fullName>
    </submittedName>
</protein>
<feature type="compositionally biased region" description="Polar residues" evidence="4">
    <location>
        <begin position="590"/>
        <end position="611"/>
    </location>
</feature>
<keyword evidence="2" id="KW-0344">Guanine-nucleotide releasing factor</keyword>
<dbReference type="PROSITE" id="PS50211">
    <property type="entry name" value="DENN"/>
    <property type="match status" value="1"/>
</dbReference>
<dbReference type="PANTHER" id="PTHR13196">
    <property type="entry name" value="DENN DOMAIN-CONTAINING"/>
    <property type="match status" value="1"/>
</dbReference>
<evidence type="ECO:0000313" key="7">
    <source>
        <dbReference type="RefSeq" id="XP_030050562.1"/>
    </source>
</evidence>
<feature type="compositionally biased region" description="Basic and acidic residues" evidence="4">
    <location>
        <begin position="745"/>
        <end position="768"/>
    </location>
</feature>
<feature type="region of interest" description="Disordered" evidence="4">
    <location>
        <begin position="743"/>
        <end position="769"/>
    </location>
</feature>
<dbReference type="PANTHER" id="PTHR13196:SF25">
    <property type="entry name" value="DENN DOMAIN-CONTAINING PROTEIN 1C"/>
    <property type="match status" value="1"/>
</dbReference>
<dbReference type="GeneID" id="115464313"/>
<dbReference type="GO" id="GO:0005829">
    <property type="term" value="C:cytosol"/>
    <property type="evidence" value="ECO:0007669"/>
    <property type="project" value="TreeGrafter"/>
</dbReference>
<dbReference type="RefSeq" id="XP_030050562.1">
    <property type="nucleotide sequence ID" value="XM_030194702.1"/>
</dbReference>
<proteinExistence type="predicted"/>
<dbReference type="AlphaFoldDB" id="A0A6P7X4L6"/>
<dbReference type="InterPro" id="IPR043153">
    <property type="entry name" value="DENN_C"/>
</dbReference>
<evidence type="ECO:0000259" key="5">
    <source>
        <dbReference type="PROSITE" id="PS50211"/>
    </source>
</evidence>
<dbReference type="FunFam" id="3.40.50.11500:FF:000001">
    <property type="entry name" value="Putative DENN domain-containing protein 1A"/>
    <property type="match status" value="1"/>
</dbReference>
<keyword evidence="6" id="KW-1185">Reference proteome</keyword>
<dbReference type="GO" id="GO:1901981">
    <property type="term" value="F:phosphatidylinositol phosphate binding"/>
    <property type="evidence" value="ECO:0007669"/>
    <property type="project" value="TreeGrafter"/>
</dbReference>
<dbReference type="Pfam" id="PF03456">
    <property type="entry name" value="uDENN"/>
    <property type="match status" value="1"/>
</dbReference>
<dbReference type="InParanoid" id="A0A6P7X4L6"/>
<evidence type="ECO:0000256" key="3">
    <source>
        <dbReference type="ARBA" id="ARBA00023329"/>
    </source>
</evidence>
<name>A0A6P7X4L6_9AMPH</name>
<feature type="compositionally biased region" description="Polar residues" evidence="4">
    <location>
        <begin position="838"/>
        <end position="850"/>
    </location>
</feature>
<dbReference type="SMART" id="SM00800">
    <property type="entry name" value="uDENN"/>
    <property type="match status" value="1"/>
</dbReference>
<feature type="domain" description="UDENN" evidence="5">
    <location>
        <begin position="100"/>
        <end position="463"/>
    </location>
</feature>
<dbReference type="Pfam" id="PF02141">
    <property type="entry name" value="DENN"/>
    <property type="match status" value="1"/>
</dbReference>
<dbReference type="Proteomes" id="UP000515156">
    <property type="component" value="Chromosome 3"/>
</dbReference>
<dbReference type="SMART" id="SM00799">
    <property type="entry name" value="DENN"/>
    <property type="match status" value="1"/>
</dbReference>
<dbReference type="OrthoDB" id="206724at2759"/>
<dbReference type="GO" id="GO:0032456">
    <property type="term" value="P:endocytic recycling"/>
    <property type="evidence" value="ECO:0007669"/>
    <property type="project" value="TreeGrafter"/>
</dbReference>
<dbReference type="GO" id="GO:0005085">
    <property type="term" value="F:guanyl-nucleotide exchange factor activity"/>
    <property type="evidence" value="ECO:0007669"/>
    <property type="project" value="UniProtKB-KW"/>
</dbReference>
<evidence type="ECO:0000256" key="1">
    <source>
        <dbReference type="ARBA" id="ARBA00004132"/>
    </source>
</evidence>
<dbReference type="InterPro" id="IPR037516">
    <property type="entry name" value="Tripartite_DENN"/>
</dbReference>
<reference evidence="7" key="1">
    <citation type="submission" date="2025-08" db="UniProtKB">
        <authorList>
            <consortium name="RefSeq"/>
        </authorList>
    </citation>
    <scope>IDENTIFICATION</scope>
</reference>
<dbReference type="InterPro" id="IPR001194">
    <property type="entry name" value="cDENN_dom"/>
</dbReference>
<dbReference type="CTD" id="79958"/>
<dbReference type="GO" id="GO:0030136">
    <property type="term" value="C:clathrin-coated vesicle"/>
    <property type="evidence" value="ECO:0007669"/>
    <property type="project" value="UniProtKB-SubCell"/>
</dbReference>
<organism evidence="6 7">
    <name type="scientific">Microcaecilia unicolor</name>
    <dbReference type="NCBI Taxonomy" id="1415580"/>
    <lineage>
        <taxon>Eukaryota</taxon>
        <taxon>Metazoa</taxon>
        <taxon>Chordata</taxon>
        <taxon>Craniata</taxon>
        <taxon>Vertebrata</taxon>
        <taxon>Euteleostomi</taxon>
        <taxon>Amphibia</taxon>
        <taxon>Gymnophiona</taxon>
        <taxon>Siphonopidae</taxon>
        <taxon>Microcaecilia</taxon>
    </lineage>
</organism>
<feature type="compositionally biased region" description="Basic and acidic residues" evidence="4">
    <location>
        <begin position="824"/>
        <end position="837"/>
    </location>
</feature>